<evidence type="ECO:0000313" key="1">
    <source>
        <dbReference type="EMBL" id="MBT1588215.1"/>
    </source>
</evidence>
<dbReference type="RefSeq" id="WP_214544656.1">
    <property type="nucleotide sequence ID" value="NZ_JAHEWS010000014.1"/>
</dbReference>
<sequence>MEDLHGLQNRLAILTFDSMPSGWSRATSVFVNVGVSSRLQRAVLTASGMTLGPPADLAEWKAWKDLRVLMSDANHGAWFTGRLQVESSGAYRFDFDWDTEPQWPVQVDLDGNIVRSERVETQQLRDDLQRYPRDAEIAPEWLIQRLAANPLRFVDAWQPALAPLANSENWVIVRDMIRDAIQAGSDDASVAVEANQVAEVVSSELVGSTRVGQVLRLCREASEGGLIEFRPGSTADAAESTSAALDNDEVLRVNVEALMAPLVALAGQELLNAR</sequence>
<comment type="caution">
    <text evidence="1">The sequence shown here is derived from an EMBL/GenBank/DDBJ whole genome shotgun (WGS) entry which is preliminary data.</text>
</comment>
<proteinExistence type="predicted"/>
<accession>A0ABS5VHP6</accession>
<organism evidence="1 2">
    <name type="scientific">Curtobacterium aurantiacum</name>
    <dbReference type="NCBI Taxonomy" id="3236919"/>
    <lineage>
        <taxon>Bacteria</taxon>
        <taxon>Bacillati</taxon>
        <taxon>Actinomycetota</taxon>
        <taxon>Actinomycetes</taxon>
        <taxon>Micrococcales</taxon>
        <taxon>Microbacteriaceae</taxon>
        <taxon>Curtobacterium</taxon>
    </lineage>
</organism>
<dbReference type="InterPro" id="IPR036170">
    <property type="entry name" value="YezG-like_sf"/>
</dbReference>
<evidence type="ECO:0000313" key="2">
    <source>
        <dbReference type="Proteomes" id="UP001519641"/>
    </source>
</evidence>
<dbReference type="EMBL" id="JAHEWS010000014">
    <property type="protein sequence ID" value="MBT1588215.1"/>
    <property type="molecule type" value="Genomic_DNA"/>
</dbReference>
<keyword evidence="2" id="KW-1185">Reference proteome</keyword>
<name>A0ABS5VHP6_9MICO</name>
<reference evidence="1 2" key="1">
    <citation type="submission" date="2021-05" db="EMBL/GenBank/DDBJ databases">
        <title>Whole genome sequence of Curtobacterium flaccumfaciens pv. flaccumfaciens strain CFBP 8819.</title>
        <authorList>
            <person name="Osdaghi E."/>
            <person name="Taghouti G."/>
            <person name="Portier P."/>
            <person name="Fazliarab A."/>
            <person name="Taghavi S.M."/>
            <person name="Briand M."/>
            <person name="Le-Saux M."/>
            <person name="Jacques M.-A."/>
        </authorList>
    </citation>
    <scope>NUCLEOTIDE SEQUENCE [LARGE SCALE GENOMIC DNA]</scope>
    <source>
        <strain evidence="1 2">CFBP 8819</strain>
    </source>
</reference>
<protein>
    <submittedName>
        <fullName evidence="1">Uncharacterized protein</fullName>
    </submittedName>
</protein>
<dbReference type="SUPFAM" id="SSF160424">
    <property type="entry name" value="BH3703-like"/>
    <property type="match status" value="1"/>
</dbReference>
<gene>
    <name evidence="1" type="ORF">KK097_10360</name>
</gene>
<dbReference type="Proteomes" id="UP001519641">
    <property type="component" value="Unassembled WGS sequence"/>
</dbReference>